<proteinExistence type="predicted"/>
<keyword evidence="4 6" id="KW-1133">Transmembrane helix</keyword>
<evidence type="ECO:0000256" key="1">
    <source>
        <dbReference type="ARBA" id="ARBA00022475"/>
    </source>
</evidence>
<evidence type="ECO:0000256" key="3">
    <source>
        <dbReference type="ARBA" id="ARBA00022692"/>
    </source>
</evidence>
<feature type="transmembrane region" description="Helical" evidence="6">
    <location>
        <begin position="110"/>
        <end position="132"/>
    </location>
</feature>
<feature type="transmembrane region" description="Helical" evidence="6">
    <location>
        <begin position="397"/>
        <end position="420"/>
    </location>
</feature>
<evidence type="ECO:0000256" key="4">
    <source>
        <dbReference type="ARBA" id="ARBA00022989"/>
    </source>
</evidence>
<gene>
    <name evidence="7" type="primary">wzyE</name>
    <name evidence="7" type="ORF">ACHINZ_3700</name>
</gene>
<feature type="transmembrane region" description="Helical" evidence="6">
    <location>
        <begin position="152"/>
        <end position="174"/>
    </location>
</feature>
<evidence type="ECO:0000256" key="6">
    <source>
        <dbReference type="SAM" id="Phobius"/>
    </source>
</evidence>
<feature type="transmembrane region" description="Helical" evidence="6">
    <location>
        <begin position="6"/>
        <end position="25"/>
    </location>
</feature>
<feature type="transmembrane region" description="Helical" evidence="6">
    <location>
        <begin position="204"/>
        <end position="220"/>
    </location>
</feature>
<keyword evidence="5 6" id="KW-0472">Membrane</keyword>
<sequence length="429" mass="51374">MSLLQVSILCLIYTKSLSFILYIIYNEFKKTQYNFNFIFSLCYIVTFYFGFPFTIILAFYFKIKTASFFATLLTLIISFIFYLIYYITYKFKFQISHKTNKKITIDLNTTETYITSIILILISIITSCIFFLQNGFLLFYLKSYNQLFSDQISNIFLKHFFYFFIPGMLIYFFLQPNYYRWLLFLFTTTFFGIFNYLIVGGTRANIIISIILFIFIGVIYKRINIYFLSISIITIIIIMFLLALKRYNLYIDTTNIFYTFLYLTRDTFSPWENLCYLLDKYQNIKCQGLSSIIHNFYIFIPQFIWENKPKHILNTINYFTWEIMHNYSGIAISPTIIGSSIIIGKIIYLPIASICIAIIIKWFDILYVNKNNNIIQQTFYYSNIFNIIILVRDGIDYFIVKLTFFLFIYYISVIIAKMIYKYCIKNAYD</sequence>
<keyword evidence="2" id="KW-0997">Cell inner membrane</keyword>
<dbReference type="EMBL" id="AP028961">
    <property type="protein sequence ID" value="BET44698.1"/>
    <property type="molecule type" value="Genomic_DNA"/>
</dbReference>
<keyword evidence="1" id="KW-1003">Cell membrane</keyword>
<feature type="transmembrane region" description="Helical" evidence="6">
    <location>
        <begin position="225"/>
        <end position="244"/>
    </location>
</feature>
<evidence type="ECO:0000313" key="7">
    <source>
        <dbReference type="EMBL" id="BET44698.1"/>
    </source>
</evidence>
<accession>A0AAT9G4R1</accession>
<dbReference type="Pfam" id="PF06899">
    <property type="entry name" value="WzyE"/>
    <property type="match status" value="1"/>
</dbReference>
<dbReference type="GO" id="GO:0009246">
    <property type="term" value="P:enterobacterial common antigen biosynthetic process"/>
    <property type="evidence" value="ECO:0007669"/>
    <property type="project" value="InterPro"/>
</dbReference>
<dbReference type="InterPro" id="IPR010691">
    <property type="entry name" value="WzyE"/>
</dbReference>
<dbReference type="GO" id="GO:0016020">
    <property type="term" value="C:membrane"/>
    <property type="evidence" value="ECO:0007669"/>
    <property type="project" value="InterPro"/>
</dbReference>
<evidence type="ECO:0000256" key="5">
    <source>
        <dbReference type="ARBA" id="ARBA00023136"/>
    </source>
</evidence>
<feature type="transmembrane region" description="Helical" evidence="6">
    <location>
        <begin position="67"/>
        <end position="89"/>
    </location>
</feature>
<dbReference type="AlphaFoldDB" id="A0AAT9G4R1"/>
<protein>
    <submittedName>
        <fullName evidence="7">ECA oligosaccharide polymerase</fullName>
    </submittedName>
</protein>
<reference evidence="7" key="2">
    <citation type="submission" date="2023-10" db="EMBL/GenBank/DDBJ databases">
        <authorList>
            <person name="Koga R."/>
            <person name="Fukatsu T."/>
        </authorList>
    </citation>
    <scope>NUCLEOTIDE SEQUENCE</scope>
    <source>
        <strain evidence="7">Kw-01</strain>
    </source>
</reference>
<feature type="transmembrane region" description="Helical" evidence="6">
    <location>
        <begin position="37"/>
        <end position="61"/>
    </location>
</feature>
<feature type="transmembrane region" description="Helical" evidence="6">
    <location>
        <begin position="181"/>
        <end position="198"/>
    </location>
</feature>
<reference evidence="7" key="1">
    <citation type="journal article" date="2023" name="Front. Microbiol.">
        <title>Genome analysis of Candidatus Aschnera chinzeii, the bacterial endosymbiont of the blood-sucking bat fly Penicillidia jenynsii (Insecta: Diptera: Nycteribiidae).</title>
        <authorList>
            <person name="Koga R."/>
            <person name="Moriyama M."/>
            <person name="Nozaki T."/>
            <person name="Fukatsu T."/>
        </authorList>
    </citation>
    <scope>NUCLEOTIDE SEQUENCE</scope>
    <source>
        <strain evidence="7">Kw-01</strain>
    </source>
</reference>
<feature type="transmembrane region" description="Helical" evidence="6">
    <location>
        <begin position="336"/>
        <end position="362"/>
    </location>
</feature>
<keyword evidence="3 6" id="KW-0812">Transmembrane</keyword>
<organism evidence="7">
    <name type="scientific">Candidatus Aschnera chinzeii</name>
    <dbReference type="NCBI Taxonomy" id="1485666"/>
    <lineage>
        <taxon>Bacteria</taxon>
        <taxon>Pseudomonadati</taxon>
        <taxon>Pseudomonadota</taxon>
        <taxon>Gammaproteobacteria</taxon>
        <taxon>Enterobacterales</taxon>
        <taxon>Enterobacteriaceae</taxon>
        <taxon>Candidatus Aschnera</taxon>
    </lineage>
</organism>
<evidence type="ECO:0000256" key="2">
    <source>
        <dbReference type="ARBA" id="ARBA00022519"/>
    </source>
</evidence>
<name>A0AAT9G4R1_9ENTR</name>